<dbReference type="Proteomes" id="UP000259273">
    <property type="component" value="Unassembled WGS sequence"/>
</dbReference>
<name>A0A3C1KJE5_9GAMM</name>
<reference evidence="1 2" key="1">
    <citation type="journal article" date="2018" name="Nat. Biotechnol.">
        <title>A standardized bacterial taxonomy based on genome phylogeny substantially revises the tree of life.</title>
        <authorList>
            <person name="Parks D.H."/>
            <person name="Chuvochina M."/>
            <person name="Waite D.W."/>
            <person name="Rinke C."/>
            <person name="Skarshewski A."/>
            <person name="Chaumeil P.A."/>
            <person name="Hugenholtz P."/>
        </authorList>
    </citation>
    <scope>NUCLEOTIDE SEQUENCE [LARGE SCALE GENOMIC DNA]</scope>
    <source>
        <strain evidence="1">UBA9158</strain>
    </source>
</reference>
<evidence type="ECO:0000313" key="2">
    <source>
        <dbReference type="Proteomes" id="UP000259273"/>
    </source>
</evidence>
<evidence type="ECO:0000313" key="1">
    <source>
        <dbReference type="EMBL" id="HAN26792.1"/>
    </source>
</evidence>
<organism evidence="1 2">
    <name type="scientific">Haliea salexigens</name>
    <dbReference type="NCBI Taxonomy" id="287487"/>
    <lineage>
        <taxon>Bacteria</taxon>
        <taxon>Pseudomonadati</taxon>
        <taxon>Pseudomonadota</taxon>
        <taxon>Gammaproteobacteria</taxon>
        <taxon>Cellvibrionales</taxon>
        <taxon>Halieaceae</taxon>
        <taxon>Haliea</taxon>
    </lineage>
</organism>
<comment type="caution">
    <text evidence="1">The sequence shown here is derived from an EMBL/GenBank/DDBJ whole genome shotgun (WGS) entry which is preliminary data.</text>
</comment>
<dbReference type="InterPro" id="IPR006311">
    <property type="entry name" value="TAT_signal"/>
</dbReference>
<gene>
    <name evidence="1" type="ORF">DCP75_03560</name>
</gene>
<dbReference type="AlphaFoldDB" id="A0A3C1KJE5"/>
<dbReference type="PROSITE" id="PS51318">
    <property type="entry name" value="TAT"/>
    <property type="match status" value="1"/>
</dbReference>
<proteinExistence type="predicted"/>
<feature type="non-terminal residue" evidence="1">
    <location>
        <position position="62"/>
    </location>
</feature>
<dbReference type="STRING" id="1121937.GCA_000423125_02308"/>
<sequence>MEDFSRRTLIKQGLLAATTVALAPALRASSATTLPLEEYRQWDALDIAERVRQGDVSAAEVL</sequence>
<dbReference type="EMBL" id="DMND01000058">
    <property type="protein sequence ID" value="HAN26792.1"/>
    <property type="molecule type" value="Genomic_DNA"/>
</dbReference>
<protein>
    <submittedName>
        <fullName evidence="1">Amidase</fullName>
    </submittedName>
</protein>
<accession>A0A3C1KJE5</accession>